<dbReference type="CDD" id="cd00367">
    <property type="entry name" value="PTS-HPr_like"/>
    <property type="match status" value="1"/>
</dbReference>
<accession>A0A2K9P3E7</accession>
<name>A0A2K9P3E7_9FIRM</name>
<dbReference type="GO" id="GO:0005737">
    <property type="term" value="C:cytoplasm"/>
    <property type="evidence" value="ECO:0007669"/>
    <property type="project" value="UniProtKB-SubCell"/>
</dbReference>
<dbReference type="PANTHER" id="PTHR33705:SF2">
    <property type="entry name" value="PHOSPHOCARRIER PROTEIN NPR"/>
    <property type="match status" value="1"/>
</dbReference>
<dbReference type="GO" id="GO:0009401">
    <property type="term" value="P:phosphoenolpyruvate-dependent sugar phosphotransferase system"/>
    <property type="evidence" value="ECO:0007669"/>
    <property type="project" value="UniProtKB-KW"/>
</dbReference>
<dbReference type="InterPro" id="IPR035895">
    <property type="entry name" value="HPr-like_sf"/>
</dbReference>
<keyword evidence="3" id="KW-0598">Phosphotransferase system</keyword>
<dbReference type="PROSITE" id="PS51350">
    <property type="entry name" value="PTS_HPR_DOM"/>
    <property type="match status" value="1"/>
</dbReference>
<dbReference type="KEGG" id="mpec:B9O19_01607"/>
<dbReference type="Gene3D" id="3.30.1340.10">
    <property type="entry name" value="HPr-like"/>
    <property type="match status" value="1"/>
</dbReference>
<comment type="subcellular location">
    <subcellularLocation>
        <location evidence="1">Cytoplasm</location>
    </subcellularLocation>
</comment>
<dbReference type="Proteomes" id="UP000235589">
    <property type="component" value="Chromosome"/>
</dbReference>
<dbReference type="AlphaFoldDB" id="A0A2K9P3E7"/>
<evidence type="ECO:0000256" key="2">
    <source>
        <dbReference type="ARBA" id="ARBA00022490"/>
    </source>
</evidence>
<feature type="domain" description="HPr" evidence="4">
    <location>
        <begin position="1"/>
        <end position="85"/>
    </location>
</feature>
<keyword evidence="5" id="KW-0808">Transferase</keyword>
<dbReference type="PANTHER" id="PTHR33705">
    <property type="entry name" value="PHOSPHOCARRIER PROTEIN HPR"/>
    <property type="match status" value="1"/>
</dbReference>
<evidence type="ECO:0000256" key="1">
    <source>
        <dbReference type="ARBA" id="ARBA00004496"/>
    </source>
</evidence>
<dbReference type="SUPFAM" id="SSF55594">
    <property type="entry name" value="HPr-like"/>
    <property type="match status" value="1"/>
</dbReference>
<dbReference type="InterPro" id="IPR050399">
    <property type="entry name" value="HPr"/>
</dbReference>
<gene>
    <name evidence="5" type="ORF">B9O19_01607</name>
</gene>
<proteinExistence type="predicted"/>
<dbReference type="OrthoDB" id="9809047at2"/>
<dbReference type="PRINTS" id="PR00107">
    <property type="entry name" value="PHOSPHOCPHPR"/>
</dbReference>
<organism evidence="5 6">
    <name type="scientific">Monoglobus pectinilyticus</name>
    <dbReference type="NCBI Taxonomy" id="1981510"/>
    <lineage>
        <taxon>Bacteria</taxon>
        <taxon>Bacillati</taxon>
        <taxon>Bacillota</taxon>
        <taxon>Clostridia</taxon>
        <taxon>Monoglobales</taxon>
        <taxon>Monoglobaceae</taxon>
        <taxon>Monoglobus</taxon>
    </lineage>
</organism>
<dbReference type="EMBL" id="CP020991">
    <property type="protein sequence ID" value="AUO19764.1"/>
    <property type="molecule type" value="Genomic_DNA"/>
</dbReference>
<sequence length="85" mass="9061">MVSKTVTVTDPEGLHMRPAGVFTKEMSKFDSDVTINFDGKSFNGKSIMNVIAACIKCGSEIEIECSGSDETEALEKAVELVQSAG</sequence>
<evidence type="ECO:0000313" key="5">
    <source>
        <dbReference type="EMBL" id="AUO19764.1"/>
    </source>
</evidence>
<dbReference type="NCBIfam" id="TIGR01003">
    <property type="entry name" value="PTS_HPr_family"/>
    <property type="match status" value="1"/>
</dbReference>
<dbReference type="RefSeq" id="WP_102365940.1">
    <property type="nucleotide sequence ID" value="NZ_CP020991.1"/>
</dbReference>
<dbReference type="Pfam" id="PF00381">
    <property type="entry name" value="PTS-HPr"/>
    <property type="match status" value="1"/>
</dbReference>
<dbReference type="GeneID" id="98062997"/>
<keyword evidence="2" id="KW-0963">Cytoplasm</keyword>
<evidence type="ECO:0000256" key="3">
    <source>
        <dbReference type="ARBA" id="ARBA00022683"/>
    </source>
</evidence>
<evidence type="ECO:0000313" key="6">
    <source>
        <dbReference type="Proteomes" id="UP000235589"/>
    </source>
</evidence>
<evidence type="ECO:0000259" key="4">
    <source>
        <dbReference type="PROSITE" id="PS51350"/>
    </source>
</evidence>
<reference evidence="5 6" key="1">
    <citation type="submission" date="2017-04" db="EMBL/GenBank/DDBJ databases">
        <title>Monoglobus pectinilyticus 14 draft genome.</title>
        <authorList>
            <person name="Kim C."/>
            <person name="Rosendale D.I."/>
            <person name="Kelly W.J."/>
            <person name="Tannock G.W."/>
            <person name="Patchett M.L."/>
            <person name="Jordens J.Z."/>
        </authorList>
    </citation>
    <scope>NUCLEOTIDE SEQUENCE [LARGE SCALE GENOMIC DNA]</scope>
    <source>
        <strain evidence="5 6">14</strain>
    </source>
</reference>
<dbReference type="GO" id="GO:0016740">
    <property type="term" value="F:transferase activity"/>
    <property type="evidence" value="ECO:0007669"/>
    <property type="project" value="UniProtKB-KW"/>
</dbReference>
<keyword evidence="6" id="KW-1185">Reference proteome</keyword>
<protein>
    <submittedName>
        <fullName evidence="5">Phosphotransferase system, phosphocarrier protein HPr</fullName>
    </submittedName>
</protein>
<dbReference type="InterPro" id="IPR000032">
    <property type="entry name" value="HPr-like"/>
</dbReference>